<name>A0A4U5P0C9_STECR</name>
<feature type="transmembrane region" description="Helical" evidence="1">
    <location>
        <begin position="25"/>
        <end position="44"/>
    </location>
</feature>
<organism evidence="2 3">
    <name type="scientific">Steinernema carpocapsae</name>
    <name type="common">Entomopathogenic nematode</name>
    <dbReference type="NCBI Taxonomy" id="34508"/>
    <lineage>
        <taxon>Eukaryota</taxon>
        <taxon>Metazoa</taxon>
        <taxon>Ecdysozoa</taxon>
        <taxon>Nematoda</taxon>
        <taxon>Chromadorea</taxon>
        <taxon>Rhabditida</taxon>
        <taxon>Tylenchina</taxon>
        <taxon>Panagrolaimomorpha</taxon>
        <taxon>Strongyloidoidea</taxon>
        <taxon>Steinernematidae</taxon>
        <taxon>Steinernema</taxon>
    </lineage>
</organism>
<evidence type="ECO:0000256" key="1">
    <source>
        <dbReference type="SAM" id="Phobius"/>
    </source>
</evidence>
<reference evidence="2 3" key="2">
    <citation type="journal article" date="2019" name="G3 (Bethesda)">
        <title>Hybrid Assembly of the Genome of the Entomopathogenic Nematode Steinernema carpocapsae Identifies the X-Chromosome.</title>
        <authorList>
            <person name="Serra L."/>
            <person name="Macchietto M."/>
            <person name="Macias-Munoz A."/>
            <person name="McGill C.J."/>
            <person name="Rodriguez I.M."/>
            <person name="Rodriguez B."/>
            <person name="Murad R."/>
            <person name="Mortazavi A."/>
        </authorList>
    </citation>
    <scope>NUCLEOTIDE SEQUENCE [LARGE SCALE GENOMIC DNA]</scope>
    <source>
        <strain evidence="2 3">ALL</strain>
    </source>
</reference>
<keyword evidence="1" id="KW-0812">Transmembrane</keyword>
<keyword evidence="1" id="KW-0472">Membrane</keyword>
<dbReference type="Proteomes" id="UP000298663">
    <property type="component" value="Unassembled WGS sequence"/>
</dbReference>
<keyword evidence="1" id="KW-1133">Transmembrane helix</keyword>
<reference evidence="2 3" key="1">
    <citation type="journal article" date="2015" name="Genome Biol.">
        <title>Comparative genomics of Steinernema reveals deeply conserved gene regulatory networks.</title>
        <authorList>
            <person name="Dillman A.R."/>
            <person name="Macchietto M."/>
            <person name="Porter C.F."/>
            <person name="Rogers A."/>
            <person name="Williams B."/>
            <person name="Antoshechkin I."/>
            <person name="Lee M.M."/>
            <person name="Goodwin Z."/>
            <person name="Lu X."/>
            <person name="Lewis E.E."/>
            <person name="Goodrich-Blair H."/>
            <person name="Stock S.P."/>
            <person name="Adams B.J."/>
            <person name="Sternberg P.W."/>
            <person name="Mortazavi A."/>
        </authorList>
    </citation>
    <scope>NUCLEOTIDE SEQUENCE [LARGE SCALE GENOMIC DNA]</scope>
    <source>
        <strain evidence="2 3">ALL</strain>
    </source>
</reference>
<gene>
    <name evidence="2" type="ORF">L596_013504</name>
</gene>
<dbReference type="EMBL" id="AZBU02000003">
    <property type="protein sequence ID" value="TKR89396.1"/>
    <property type="molecule type" value="Genomic_DNA"/>
</dbReference>
<keyword evidence="3" id="KW-1185">Reference proteome</keyword>
<protein>
    <submittedName>
        <fullName evidence="2">Uncharacterized protein</fullName>
    </submittedName>
</protein>
<accession>A0A4U5P0C9</accession>
<sequence>MDRIACIHEQFTLRNVYVRCGASSFTLYCSLYLNVVWYGNIVFVDMGKLRTLKRGNFNIVRSPFHAT</sequence>
<proteinExistence type="predicted"/>
<dbReference type="AlphaFoldDB" id="A0A4U5P0C9"/>
<evidence type="ECO:0000313" key="3">
    <source>
        <dbReference type="Proteomes" id="UP000298663"/>
    </source>
</evidence>
<comment type="caution">
    <text evidence="2">The sequence shown here is derived from an EMBL/GenBank/DDBJ whole genome shotgun (WGS) entry which is preliminary data.</text>
</comment>
<evidence type="ECO:0000313" key="2">
    <source>
        <dbReference type="EMBL" id="TKR89396.1"/>
    </source>
</evidence>